<dbReference type="EMBL" id="JAHRHJ020000003">
    <property type="protein sequence ID" value="KAH9323015.1"/>
    <property type="molecule type" value="Genomic_DNA"/>
</dbReference>
<dbReference type="PANTHER" id="PTHR46667:SF6">
    <property type="entry name" value="OS01G0185100 PROTEIN"/>
    <property type="match status" value="1"/>
</dbReference>
<evidence type="ECO:0000259" key="4">
    <source>
        <dbReference type="Pfam" id="PF07889"/>
    </source>
</evidence>
<sequence length="371" mass="40272">MSKSDAPQRSCTPMVTSSQRNMQDSKQWKEDCKARANLDLILPGKERESRTLVAGVFPLTMATQAGIGVSKLVLLVGAGLTGSVLLKNTRLSDILSEIQSLLRGLDKGRVSSNGTSDHITALVDQVERIKNELRNLPSGPIIFNPNSGQSGNLASFAMPAAMLGVVGYGYMWWKGFSFSDLMYVTKRNVANVVASMTKQLDHLSSALAATKRHLTQRIENIDEKMDEQKELSKSIKNEVFDVRGDLSQIGFDIEGIQKLVSGLEEKIGMLDGKQDFANVGVAYLCKFVGGEKDGNMAKFLQNFPAKASKMLPPPVYAEAQSLKGLQYIADTIRSGGIGQTNANEIDDLTTQIPRTGATKIQKSHIDGSSLS</sequence>
<feature type="transmembrane region" description="Helical" evidence="3">
    <location>
        <begin position="153"/>
        <end position="173"/>
    </location>
</feature>
<dbReference type="AlphaFoldDB" id="A0AA38LHP7"/>
<keyword evidence="3" id="KW-0472">Membrane</keyword>
<dbReference type="Proteomes" id="UP000824469">
    <property type="component" value="Unassembled WGS sequence"/>
</dbReference>
<feature type="region of interest" description="Disordered" evidence="2">
    <location>
        <begin position="1"/>
        <end position="28"/>
    </location>
</feature>
<evidence type="ECO:0000256" key="2">
    <source>
        <dbReference type="SAM" id="MobiDB-lite"/>
    </source>
</evidence>
<feature type="coiled-coil region" evidence="1">
    <location>
        <begin position="211"/>
        <end position="238"/>
    </location>
</feature>
<feature type="domain" description="DUF1664" evidence="4">
    <location>
        <begin position="151"/>
        <end position="274"/>
    </location>
</feature>
<organism evidence="5 6">
    <name type="scientific">Taxus chinensis</name>
    <name type="common">Chinese yew</name>
    <name type="synonym">Taxus wallichiana var. chinensis</name>
    <dbReference type="NCBI Taxonomy" id="29808"/>
    <lineage>
        <taxon>Eukaryota</taxon>
        <taxon>Viridiplantae</taxon>
        <taxon>Streptophyta</taxon>
        <taxon>Embryophyta</taxon>
        <taxon>Tracheophyta</taxon>
        <taxon>Spermatophyta</taxon>
        <taxon>Pinopsida</taxon>
        <taxon>Pinidae</taxon>
        <taxon>Conifers II</taxon>
        <taxon>Cupressales</taxon>
        <taxon>Taxaceae</taxon>
        <taxon>Taxus</taxon>
    </lineage>
</organism>
<accession>A0AA38LHP7</accession>
<dbReference type="InterPro" id="IPR012458">
    <property type="entry name" value="DUF1664"/>
</dbReference>
<evidence type="ECO:0000256" key="3">
    <source>
        <dbReference type="SAM" id="Phobius"/>
    </source>
</evidence>
<feature type="compositionally biased region" description="Polar residues" evidence="2">
    <location>
        <begin position="1"/>
        <end position="25"/>
    </location>
</feature>
<keyword evidence="3" id="KW-1133">Transmembrane helix</keyword>
<comment type="caution">
    <text evidence="5">The sequence shown here is derived from an EMBL/GenBank/DDBJ whole genome shotgun (WGS) entry which is preliminary data.</text>
</comment>
<feature type="non-terminal residue" evidence="5">
    <location>
        <position position="371"/>
    </location>
</feature>
<evidence type="ECO:0000313" key="6">
    <source>
        <dbReference type="Proteomes" id="UP000824469"/>
    </source>
</evidence>
<evidence type="ECO:0000256" key="1">
    <source>
        <dbReference type="SAM" id="Coils"/>
    </source>
</evidence>
<evidence type="ECO:0000313" key="5">
    <source>
        <dbReference type="EMBL" id="KAH9323015.1"/>
    </source>
</evidence>
<keyword evidence="3" id="KW-0812">Transmembrane</keyword>
<dbReference type="Pfam" id="PF07889">
    <property type="entry name" value="DUF1664"/>
    <property type="match status" value="1"/>
</dbReference>
<keyword evidence="6" id="KW-1185">Reference proteome</keyword>
<protein>
    <recommendedName>
        <fullName evidence="4">DUF1664 domain-containing protein</fullName>
    </recommendedName>
</protein>
<proteinExistence type="predicted"/>
<keyword evidence="1" id="KW-0175">Coiled coil</keyword>
<name>A0AA38LHP7_TAXCH</name>
<dbReference type="OMA" id="QDMTNSG"/>
<reference evidence="5 6" key="1">
    <citation type="journal article" date="2021" name="Nat. Plants">
        <title>The Taxus genome provides insights into paclitaxel biosynthesis.</title>
        <authorList>
            <person name="Xiong X."/>
            <person name="Gou J."/>
            <person name="Liao Q."/>
            <person name="Li Y."/>
            <person name="Zhou Q."/>
            <person name="Bi G."/>
            <person name="Li C."/>
            <person name="Du R."/>
            <person name="Wang X."/>
            <person name="Sun T."/>
            <person name="Guo L."/>
            <person name="Liang H."/>
            <person name="Lu P."/>
            <person name="Wu Y."/>
            <person name="Zhang Z."/>
            <person name="Ro D.K."/>
            <person name="Shang Y."/>
            <person name="Huang S."/>
            <person name="Yan J."/>
        </authorList>
    </citation>
    <scope>NUCLEOTIDE SEQUENCE [LARGE SCALE GENOMIC DNA]</scope>
    <source>
        <strain evidence="5">Ta-2019</strain>
    </source>
</reference>
<gene>
    <name evidence="5" type="ORF">KI387_017654</name>
</gene>
<dbReference type="PANTHER" id="PTHR46667">
    <property type="entry name" value="OS05G0182700 PROTEIN"/>
    <property type="match status" value="1"/>
</dbReference>